<dbReference type="InterPro" id="IPR028976">
    <property type="entry name" value="CheC-like_sf"/>
</dbReference>
<comment type="caution">
    <text evidence="8">The sequence shown here is derived from an EMBL/GenBank/DDBJ whole genome shotgun (WGS) entry which is preliminary data.</text>
</comment>
<dbReference type="InterPro" id="IPR004358">
    <property type="entry name" value="Sig_transdc_His_kin-like_C"/>
</dbReference>
<evidence type="ECO:0000256" key="3">
    <source>
        <dbReference type="ARBA" id="ARBA00022500"/>
    </source>
</evidence>
<sequence>MQTMIKSVGKGKRTSKKKHSLRRKITTFMFLNSCISNLILSVLVILIIVTSVTSLGMGISNIIASDVVGELENPMSLGKFGNTSIESIDTNSEHFQKWLNAIGNKFYFNMSSGFVIHTEEELMDMEMIPNGGFENPNQEGLAEFEFVFLEIDLNDTKVFSTLPKNMNIEDPVNNPLGSHFFYVSKKDFRNTSGENIGTVKVMFNPYILVGITFILICIFIFATLLSNIVSFFMSKIMAKSLTNPLHELQVKLNNLADGDIESAFNSEVIFKKPMVEIENLASATNMIIEKMKDYTEKLEDHRIELTAQNEELEEKGTHLILINNQLEAMNIQMKDILDNVGQGFLRFDENLIIHSGYSQECMGIFKNNISNQFFSKLIFPDDPEQADFVDELLLKILRGDPTETKLYLPLLPDEVQLNEHIIKIDYRLSKQMTHKKSMVVILTDITEKRKLEAQMDKEQHILKMVVKALVNRSMFVEVAENFEQFMTEGIENKWQFTQNQDENLQYIMRQLHTFKGNFSQFDVVQLSEALHTAENQLLGIIQNEGVCNFGDCLDANALITAYHHDVDIIKNYVGEDYMLQEDYFLIERSRIVEIEHKMQSLLSEQDCRILLPEIRSLCYKPIKELFKMYPEYTLKLAERLDKTIHNFEIESENILVDEIRFQDFIKSMVHVFRNAVDHGIELPDDRVDSGKDMMGTIKCAIKQRDESLEIVIEDDGKGIDLELIKEKLLSSGVDQDQIDAMSEPVLLSKIFDDNFSTKKEVSLFSGRGVGLSAVKKEVEALEGTIQINSKFGIGTTFVFTLPLQEKTDVHTIMPMNLMEALASTSADYLRNQVEDHTITTFTEIMSSKKIELKQLTALVSLKGVINALIMISVNQPLARKLAQSFLIKIKEDEDIEPYIEDVLAEIANTVLGNTLGRLDDTSEFLHMGIPAIISNKGAYVKYTEAEILTSNLHYEQYEWSVHMIQLENNHIEEESLWQE</sequence>
<dbReference type="PANTHER" id="PTHR43395">
    <property type="entry name" value="SENSOR HISTIDINE KINASE CHEA"/>
    <property type="match status" value="1"/>
</dbReference>
<accession>A0ABR9ZNP0</accession>
<evidence type="ECO:0000313" key="9">
    <source>
        <dbReference type="Proteomes" id="UP000614200"/>
    </source>
</evidence>
<evidence type="ECO:0000256" key="1">
    <source>
        <dbReference type="ARBA" id="ARBA00000085"/>
    </source>
</evidence>
<proteinExistence type="predicted"/>
<keyword evidence="3" id="KW-0145">Chemotaxis</keyword>
<evidence type="ECO:0000313" key="8">
    <source>
        <dbReference type="EMBL" id="MBF4692054.1"/>
    </source>
</evidence>
<comment type="catalytic activity">
    <reaction evidence="1">
        <text>ATP + protein L-histidine = ADP + protein N-phospho-L-histidine.</text>
        <dbReference type="EC" id="2.7.13.3"/>
    </reaction>
</comment>
<feature type="domain" description="Histidine kinase" evidence="7">
    <location>
        <begin position="668"/>
        <end position="805"/>
    </location>
</feature>
<keyword evidence="9" id="KW-1185">Reference proteome</keyword>
<dbReference type="EC" id="2.7.13.3" evidence="2"/>
<evidence type="ECO:0000256" key="2">
    <source>
        <dbReference type="ARBA" id="ARBA00012438"/>
    </source>
</evidence>
<dbReference type="SUPFAM" id="SSF55874">
    <property type="entry name" value="ATPase domain of HSP90 chaperone/DNA topoisomerase II/histidine kinase"/>
    <property type="match status" value="1"/>
</dbReference>
<dbReference type="PRINTS" id="PR00344">
    <property type="entry name" value="BCTRLSENSOR"/>
</dbReference>
<dbReference type="InterPro" id="IPR051315">
    <property type="entry name" value="Bact_Chemotaxis_CheA"/>
</dbReference>
<dbReference type="Gene3D" id="6.10.340.10">
    <property type="match status" value="1"/>
</dbReference>
<evidence type="ECO:0000256" key="4">
    <source>
        <dbReference type="ARBA" id="ARBA00022777"/>
    </source>
</evidence>
<reference evidence="8 9" key="1">
    <citation type="submission" date="2020-11" db="EMBL/GenBank/DDBJ databases">
        <title>Fusibacter basophilias sp. nov.</title>
        <authorList>
            <person name="Qiu D."/>
        </authorList>
    </citation>
    <scope>NUCLEOTIDE SEQUENCE [LARGE SCALE GENOMIC DNA]</scope>
    <source>
        <strain evidence="8 9">Q10-2</strain>
    </source>
</reference>
<dbReference type="Gene3D" id="3.40.1550.10">
    <property type="entry name" value="CheC-like"/>
    <property type="match status" value="1"/>
</dbReference>
<dbReference type="Pfam" id="PF02518">
    <property type="entry name" value="HATPase_c"/>
    <property type="match status" value="1"/>
</dbReference>
<evidence type="ECO:0000256" key="6">
    <source>
        <dbReference type="SAM" id="Phobius"/>
    </source>
</evidence>
<keyword evidence="6" id="KW-0812">Transmembrane</keyword>
<dbReference type="PANTHER" id="PTHR43395:SF10">
    <property type="entry name" value="CHEMOTAXIS PROTEIN CHEA"/>
    <property type="match status" value="1"/>
</dbReference>
<dbReference type="SUPFAM" id="SSF103039">
    <property type="entry name" value="CheC-like"/>
    <property type="match status" value="1"/>
</dbReference>
<evidence type="ECO:0000256" key="5">
    <source>
        <dbReference type="ARBA" id="ARBA00023012"/>
    </source>
</evidence>
<keyword evidence="4" id="KW-0418">Kinase</keyword>
<dbReference type="RefSeq" id="WP_194700278.1">
    <property type="nucleotide sequence ID" value="NZ_JADKNH010000001.1"/>
</dbReference>
<keyword evidence="6" id="KW-0472">Membrane</keyword>
<feature type="transmembrane region" description="Helical" evidence="6">
    <location>
        <begin position="206"/>
        <end position="232"/>
    </location>
</feature>
<dbReference type="Gene3D" id="3.30.565.10">
    <property type="entry name" value="Histidine kinase-like ATPase, C-terminal domain"/>
    <property type="match status" value="1"/>
</dbReference>
<keyword evidence="6" id="KW-1133">Transmembrane helix</keyword>
<dbReference type="SMART" id="SM00387">
    <property type="entry name" value="HATPase_c"/>
    <property type="match status" value="1"/>
</dbReference>
<evidence type="ECO:0000259" key="7">
    <source>
        <dbReference type="PROSITE" id="PS50109"/>
    </source>
</evidence>
<keyword evidence="4" id="KW-0808">Transferase</keyword>
<protein>
    <recommendedName>
        <fullName evidence="2">histidine kinase</fullName>
        <ecNumber evidence="2">2.7.13.3</ecNumber>
    </recommendedName>
</protein>
<dbReference type="InterPro" id="IPR036890">
    <property type="entry name" value="HATPase_C_sf"/>
</dbReference>
<dbReference type="Gene3D" id="1.20.120.160">
    <property type="entry name" value="HPT domain"/>
    <property type="match status" value="1"/>
</dbReference>
<dbReference type="InterPro" id="IPR036641">
    <property type="entry name" value="HPT_dom_sf"/>
</dbReference>
<dbReference type="InterPro" id="IPR003594">
    <property type="entry name" value="HATPase_dom"/>
</dbReference>
<keyword evidence="5" id="KW-0902">Two-component regulatory system</keyword>
<dbReference type="Pfam" id="PF13690">
    <property type="entry name" value="CheX"/>
    <property type="match status" value="1"/>
</dbReference>
<dbReference type="SUPFAM" id="SSF47226">
    <property type="entry name" value="Histidine-containing phosphotransfer domain, HPT domain"/>
    <property type="match status" value="1"/>
</dbReference>
<dbReference type="InterPro" id="IPR028051">
    <property type="entry name" value="CheX-like_dom"/>
</dbReference>
<dbReference type="Proteomes" id="UP000614200">
    <property type="component" value="Unassembled WGS sequence"/>
</dbReference>
<name>A0ABR9ZNP0_9FIRM</name>
<dbReference type="PROSITE" id="PS50109">
    <property type="entry name" value="HIS_KIN"/>
    <property type="match status" value="1"/>
</dbReference>
<dbReference type="EMBL" id="JADKNH010000001">
    <property type="protein sequence ID" value="MBF4692054.1"/>
    <property type="molecule type" value="Genomic_DNA"/>
</dbReference>
<organism evidence="8 9">
    <name type="scientific">Fusibacter ferrireducens</name>
    <dbReference type="NCBI Taxonomy" id="2785058"/>
    <lineage>
        <taxon>Bacteria</taxon>
        <taxon>Bacillati</taxon>
        <taxon>Bacillota</taxon>
        <taxon>Clostridia</taxon>
        <taxon>Eubacteriales</taxon>
        <taxon>Eubacteriales Family XII. Incertae Sedis</taxon>
        <taxon>Fusibacter</taxon>
    </lineage>
</organism>
<dbReference type="InterPro" id="IPR005467">
    <property type="entry name" value="His_kinase_dom"/>
</dbReference>
<gene>
    <name evidence="8" type="ORF">ISU02_02940</name>
</gene>